<dbReference type="SUPFAM" id="SSF56784">
    <property type="entry name" value="HAD-like"/>
    <property type="match status" value="1"/>
</dbReference>
<dbReference type="InterPro" id="IPR012822">
    <property type="entry name" value="SucroseP_synth_GlycoTrfase_dom"/>
</dbReference>
<dbReference type="GO" id="GO:0016791">
    <property type="term" value="F:phosphatase activity"/>
    <property type="evidence" value="ECO:0007669"/>
    <property type="project" value="UniProtKB-ARBA"/>
</dbReference>
<evidence type="ECO:0000313" key="9">
    <source>
        <dbReference type="EMBL" id="OBS09199.1"/>
    </source>
</evidence>
<reference evidence="9 10" key="1">
    <citation type="journal article" date="2014" name="Genome Announc.">
        <title>Draft Genome Sequence of the Iron-Oxidizing, Acidophilic, and Halotolerant 'Thiobacillus prosperus' Type Strain DSM 5130.</title>
        <authorList>
            <person name="Ossandon F.J."/>
            <person name="Cardenas J.P."/>
            <person name="Corbett M."/>
            <person name="Quatrini R."/>
            <person name="Holmes D.S."/>
            <person name="Watkin E."/>
        </authorList>
    </citation>
    <scope>NUCLEOTIDE SEQUENCE [LARGE SCALE GENOMIC DNA]</scope>
    <source>
        <strain evidence="9 10">DSM 5130</strain>
    </source>
</reference>
<dbReference type="InterPro" id="IPR012821">
    <property type="entry name" value="Sucrose_P_synth_Pase-like_dom"/>
</dbReference>
<evidence type="ECO:0000313" key="10">
    <source>
        <dbReference type="Proteomes" id="UP000029273"/>
    </source>
</evidence>
<sequence>MHISLHGLVRGDDIELGRDADTGGQIQYVVELTRALAKLGAVGRVDLLTRRIDDPRVGDGYRREDEPLDDAGRARIVRIPFGPRRYLRKERLWPYLDCFVDLALQYIRKVGRVPDVIHAHYADAGQAGARLAALLGVPFIFTGHSLGREKRRLLRERGQSDELIERRYQISRRIEAEEHALDMASLVVASTQQEVESQYALYDNHERRQVAVIPPGVDISRFHPAAKGERVGDCVHGIERFLRYPRRPWILALARADERKNLATLVHAFGAHPDLRERANLVLVAGVRDRIGELEKGASRVWRELLELIDEYDLYGHIAYPKQHSAEDVPCIYRGATASGGVFVNPAWTEPFGLTLIEAAASGLPVVATDDGGPQEILRHCRNGVLIDPHDAAALGEALSDTLADRRRWRQWAQRGLQGVRQHYTWTGHAEHYLRELGKVSRRRKRGRVAKSRLPTVDRLLICDIDNTLIGDRAALAKLVRAIEAAGDSLAFGIATGRRLDSAVRVLKEWGAPTPDVLITAVGSEVHYGSNPQHDREWSQHLDFRWDRGAIFETLRGLPGLRLQPASEQRAHKVSYYADAARMPGVPAIRRELRRRGIHVNVIYSHEAYIDILPIRASKGLAVRYVADRWGLSMDHVLVAGDSGNDEEMLTGHSLGVVVGNHSPELGHLKGRKRVYFARAEHAAGVLEGIEHYHFLGKIQQPRYD</sequence>
<dbReference type="Pfam" id="PF13579">
    <property type="entry name" value="Glyco_trans_4_4"/>
    <property type="match status" value="1"/>
</dbReference>
<dbReference type="GO" id="GO:0000287">
    <property type="term" value="F:magnesium ion binding"/>
    <property type="evidence" value="ECO:0007669"/>
    <property type="project" value="UniProtKB-ARBA"/>
</dbReference>
<dbReference type="AlphaFoldDB" id="A0A1A6C3R5"/>
<dbReference type="Gene3D" id="3.40.50.2000">
    <property type="entry name" value="Glycogen Phosphorylase B"/>
    <property type="match status" value="2"/>
</dbReference>
<feature type="domain" description="Glycosyl transferase family 1" evidence="6">
    <location>
        <begin position="245"/>
        <end position="416"/>
    </location>
</feature>
<proteinExistence type="inferred from homology"/>
<dbReference type="InterPro" id="IPR006379">
    <property type="entry name" value="HAD-SF_hydro_IIB"/>
</dbReference>
<dbReference type="SFLD" id="SFLDG01141">
    <property type="entry name" value="C2.B.1:_Sucrose_Phosphatase_Li"/>
    <property type="match status" value="1"/>
</dbReference>
<dbReference type="Pfam" id="PF00534">
    <property type="entry name" value="Glycos_transf_1"/>
    <property type="match status" value="1"/>
</dbReference>
<dbReference type="InterPro" id="IPR006380">
    <property type="entry name" value="SPP-like_dom"/>
</dbReference>
<dbReference type="NCBIfam" id="TIGR02472">
    <property type="entry name" value="sucr_P_syn_N"/>
    <property type="match status" value="1"/>
</dbReference>
<dbReference type="NCBIfam" id="TIGR02471">
    <property type="entry name" value="sucr_syn_bact_C"/>
    <property type="match status" value="1"/>
</dbReference>
<comment type="caution">
    <text evidence="9">The sequence shown here is derived from an EMBL/GenBank/DDBJ whole genome shotgun (WGS) entry which is preliminary data.</text>
</comment>
<comment type="catalytic activity">
    <reaction evidence="5">
        <text>beta-D-fructose 6-phosphate + UDP-alpha-D-glucose = sucrose 6(F)-phosphate + UDP + H(+)</text>
        <dbReference type="Rhea" id="RHEA:22172"/>
        <dbReference type="ChEBI" id="CHEBI:15378"/>
        <dbReference type="ChEBI" id="CHEBI:57634"/>
        <dbReference type="ChEBI" id="CHEBI:57723"/>
        <dbReference type="ChEBI" id="CHEBI:58223"/>
        <dbReference type="ChEBI" id="CHEBI:58885"/>
        <dbReference type="EC" id="2.4.1.14"/>
    </reaction>
</comment>
<evidence type="ECO:0000256" key="2">
    <source>
        <dbReference type="ARBA" id="ARBA00012536"/>
    </source>
</evidence>
<dbReference type="Proteomes" id="UP000029273">
    <property type="component" value="Unassembled WGS sequence"/>
</dbReference>
<comment type="similarity">
    <text evidence="1">Belongs to the glycosyltransferase 1 family.</text>
</comment>
<dbReference type="SUPFAM" id="SSF53756">
    <property type="entry name" value="UDP-Glycosyltransferase/glycogen phosphorylase"/>
    <property type="match status" value="1"/>
</dbReference>
<dbReference type="InterPro" id="IPR036412">
    <property type="entry name" value="HAD-like_sf"/>
</dbReference>
<dbReference type="EC" id="2.4.1.14" evidence="2"/>
<dbReference type="PANTHER" id="PTHR46039:SF5">
    <property type="entry name" value="SUCROSE-PHOSPHATE SYNTHASE 3-RELATED"/>
    <property type="match status" value="1"/>
</dbReference>
<name>A0A1A6C3R5_9GAMM</name>
<dbReference type="GO" id="GO:0046524">
    <property type="term" value="F:sucrose-phosphate synthase activity"/>
    <property type="evidence" value="ECO:0007669"/>
    <property type="project" value="UniProtKB-EC"/>
</dbReference>
<keyword evidence="3" id="KW-0328">Glycosyltransferase</keyword>
<dbReference type="PANTHER" id="PTHR46039">
    <property type="entry name" value="SUCROSE-PHOSPHATE SYNTHASE 3-RELATED"/>
    <property type="match status" value="1"/>
</dbReference>
<dbReference type="InterPro" id="IPR028098">
    <property type="entry name" value="Glyco_trans_4-like_N"/>
</dbReference>
<dbReference type="Pfam" id="PF05116">
    <property type="entry name" value="S6PP"/>
    <property type="match status" value="1"/>
</dbReference>
<evidence type="ECO:0000256" key="5">
    <source>
        <dbReference type="ARBA" id="ARBA00047471"/>
    </source>
</evidence>
<dbReference type="EMBL" id="JQSG02000003">
    <property type="protein sequence ID" value="OBS09199.1"/>
    <property type="molecule type" value="Genomic_DNA"/>
</dbReference>
<dbReference type="Gene3D" id="3.90.1070.10">
    <property type="match status" value="1"/>
</dbReference>
<dbReference type="SFLD" id="SFLDS00003">
    <property type="entry name" value="Haloacid_Dehalogenase"/>
    <property type="match status" value="1"/>
</dbReference>
<gene>
    <name evidence="9" type="ORF">Thpro_021527</name>
</gene>
<accession>A0A1A6C3R5</accession>
<feature type="domain" description="Glycosyltransferase subfamily 4-like N-terminal" evidence="8">
    <location>
        <begin position="23"/>
        <end position="216"/>
    </location>
</feature>
<keyword evidence="10" id="KW-1185">Reference proteome</keyword>
<dbReference type="Gene3D" id="3.40.50.1000">
    <property type="entry name" value="HAD superfamily/HAD-like"/>
    <property type="match status" value="1"/>
</dbReference>
<evidence type="ECO:0000256" key="1">
    <source>
        <dbReference type="ARBA" id="ARBA00006530"/>
    </source>
</evidence>
<dbReference type="STRING" id="160660.BJI67_02130"/>
<keyword evidence="4" id="KW-0808">Transferase</keyword>
<evidence type="ECO:0000259" key="8">
    <source>
        <dbReference type="Pfam" id="PF13579"/>
    </source>
</evidence>
<evidence type="ECO:0000256" key="4">
    <source>
        <dbReference type="ARBA" id="ARBA00022679"/>
    </source>
</evidence>
<dbReference type="NCBIfam" id="TIGR01484">
    <property type="entry name" value="HAD-SF-IIB"/>
    <property type="match status" value="1"/>
</dbReference>
<dbReference type="InterPro" id="IPR044161">
    <property type="entry name" value="SPS"/>
</dbReference>
<evidence type="ECO:0000259" key="6">
    <source>
        <dbReference type="Pfam" id="PF00534"/>
    </source>
</evidence>
<protein>
    <recommendedName>
        <fullName evidence="2">sucrose-phosphate synthase</fullName>
        <ecNumber evidence="2">2.4.1.14</ecNumber>
    </recommendedName>
</protein>
<evidence type="ECO:0000256" key="3">
    <source>
        <dbReference type="ARBA" id="ARBA00022676"/>
    </source>
</evidence>
<dbReference type="SFLD" id="SFLDG01140">
    <property type="entry name" value="C2.B:_Phosphomannomutase_and_P"/>
    <property type="match status" value="1"/>
</dbReference>
<dbReference type="InterPro" id="IPR001296">
    <property type="entry name" value="Glyco_trans_1"/>
</dbReference>
<organism evidence="9 10">
    <name type="scientific">Acidihalobacter prosperus</name>
    <dbReference type="NCBI Taxonomy" id="160660"/>
    <lineage>
        <taxon>Bacteria</taxon>
        <taxon>Pseudomonadati</taxon>
        <taxon>Pseudomonadota</taxon>
        <taxon>Gammaproteobacteria</taxon>
        <taxon>Chromatiales</taxon>
        <taxon>Ectothiorhodospiraceae</taxon>
        <taxon>Acidihalobacter</taxon>
    </lineage>
</organism>
<evidence type="ECO:0000259" key="7">
    <source>
        <dbReference type="Pfam" id="PF05116"/>
    </source>
</evidence>
<dbReference type="InterPro" id="IPR023214">
    <property type="entry name" value="HAD_sf"/>
</dbReference>
<feature type="domain" description="Sucrose phosphatase-like" evidence="7">
    <location>
        <begin position="458"/>
        <end position="694"/>
    </location>
</feature>
<dbReference type="OrthoDB" id="7847955at2"/>